<dbReference type="FunFam" id="3.30.730.10:FF:000001">
    <property type="entry name" value="Ethylene-responsive transcription factor 2"/>
    <property type="match status" value="1"/>
</dbReference>
<name>C0ILP4_COFCA</name>
<keyword evidence="2" id="KW-0611">Plant defense</keyword>
<evidence type="ECO:0000256" key="1">
    <source>
        <dbReference type="ARBA" id="ARBA00004123"/>
    </source>
</evidence>
<evidence type="ECO:0000259" key="8">
    <source>
        <dbReference type="PROSITE" id="PS51032"/>
    </source>
</evidence>
<evidence type="ECO:0000313" key="9">
    <source>
        <dbReference type="EMBL" id="ABZ89186.1"/>
    </source>
</evidence>
<gene>
    <name evidence="9" type="primary">CCERF1</name>
    <name evidence="9" type="ORF">46C02.12</name>
    <name evidence="10" type="ORF">GSCOC_T00029714001</name>
</gene>
<dbReference type="GO" id="GO:0006952">
    <property type="term" value="P:defense response"/>
    <property type="evidence" value="ECO:0007669"/>
    <property type="project" value="UniProtKB-KW"/>
</dbReference>
<dbReference type="InterPro" id="IPR001471">
    <property type="entry name" value="AP2/ERF_dom"/>
</dbReference>
<dbReference type="Proteomes" id="UP000295252">
    <property type="component" value="Chromosome IV"/>
</dbReference>
<dbReference type="GO" id="GO:0009873">
    <property type="term" value="P:ethylene-activated signaling pathway"/>
    <property type="evidence" value="ECO:0007669"/>
    <property type="project" value="InterPro"/>
</dbReference>
<evidence type="ECO:0000313" key="10">
    <source>
        <dbReference type="EMBL" id="CDO99976.1"/>
    </source>
</evidence>
<dbReference type="OMA" id="LVEMEYG"/>
<reference evidence="10" key="2">
    <citation type="submission" date="2013-11" db="EMBL/GenBank/DDBJ databases">
        <authorList>
            <person name="Genoscope - CEA"/>
        </authorList>
    </citation>
    <scope>NUCLEOTIDE SEQUENCE</scope>
    <source>
        <strain evidence="10">DH200</strain>
    </source>
</reference>
<dbReference type="SMART" id="SM00380">
    <property type="entry name" value="AP2"/>
    <property type="match status" value="1"/>
</dbReference>
<dbReference type="GO" id="GO:0003700">
    <property type="term" value="F:DNA-binding transcription factor activity"/>
    <property type="evidence" value="ECO:0007669"/>
    <property type="project" value="InterPro"/>
</dbReference>
<dbReference type="PROSITE" id="PS51032">
    <property type="entry name" value="AP2_ERF"/>
    <property type="match status" value="1"/>
</dbReference>
<dbReference type="PANTHER" id="PTHR31190:SF72">
    <property type="entry name" value="AP2 DOMAIN CONTAINING PROTEIN, EXPRESSED"/>
    <property type="match status" value="1"/>
</dbReference>
<dbReference type="Gramene" id="CDO99976">
    <property type="protein sequence ID" value="CDO99976"/>
    <property type="gene ID" value="GSCOC_T00029714001"/>
</dbReference>
<keyword evidence="11" id="KW-1185">Reference proteome</keyword>
<dbReference type="STRING" id="49390.C0ILP4"/>
<dbReference type="EMBL" id="HG739088">
    <property type="protein sequence ID" value="CDO99976.1"/>
    <property type="molecule type" value="Genomic_DNA"/>
</dbReference>
<dbReference type="InParanoid" id="C0ILP4"/>
<keyword evidence="4" id="KW-0238">DNA-binding</keyword>
<organism evidence="9">
    <name type="scientific">Coffea canephora</name>
    <name type="common">Robusta coffee</name>
    <dbReference type="NCBI Taxonomy" id="49390"/>
    <lineage>
        <taxon>Eukaryota</taxon>
        <taxon>Viridiplantae</taxon>
        <taxon>Streptophyta</taxon>
        <taxon>Embryophyta</taxon>
        <taxon>Tracheophyta</taxon>
        <taxon>Spermatophyta</taxon>
        <taxon>Magnoliopsida</taxon>
        <taxon>eudicotyledons</taxon>
        <taxon>Gunneridae</taxon>
        <taxon>Pentapetalae</taxon>
        <taxon>asterids</taxon>
        <taxon>lamiids</taxon>
        <taxon>Gentianales</taxon>
        <taxon>Rubiaceae</taxon>
        <taxon>Ixoroideae</taxon>
        <taxon>Gardenieae complex</taxon>
        <taxon>Bertiereae - Coffeeae clade</taxon>
        <taxon>Coffeeae</taxon>
        <taxon>Coffea</taxon>
    </lineage>
</organism>
<dbReference type="PRINTS" id="PR00367">
    <property type="entry name" value="ETHRSPELEMNT"/>
</dbReference>
<reference evidence="11" key="3">
    <citation type="journal article" date="2014" name="Science">
        <title>The coffee genome provides insight into the convergent evolution of caffeine biosynthesis.</title>
        <authorList>
            <person name="Denoeud F."/>
            <person name="Carretero-Paulet L."/>
            <person name="Dereeper A."/>
            <person name="Droc G."/>
            <person name="Guyot R."/>
            <person name="Pietrella M."/>
            <person name="Zheng C."/>
            <person name="Alberti A."/>
            <person name="Anthony F."/>
            <person name="Aprea G."/>
            <person name="Aury J.M."/>
            <person name="Bento P."/>
            <person name="Bernard M."/>
            <person name="Bocs S."/>
            <person name="Campa C."/>
            <person name="Cenci A."/>
            <person name="Combes M.C."/>
            <person name="Crouzillat D."/>
            <person name="Da Silva C."/>
            <person name="Daddiego L."/>
            <person name="De Bellis F."/>
            <person name="Dussert S."/>
            <person name="Garsmeur O."/>
            <person name="Gayraud T."/>
            <person name="Guignon V."/>
            <person name="Jahn K."/>
            <person name="Jamilloux V."/>
            <person name="Joet T."/>
            <person name="Labadie K."/>
            <person name="Lan T."/>
            <person name="Leclercq J."/>
            <person name="Lepelley M."/>
            <person name="Leroy T."/>
            <person name="Li L.T."/>
            <person name="Librado P."/>
            <person name="Lopez L."/>
            <person name="Munoz A."/>
            <person name="Noel B."/>
            <person name="Pallavicini A."/>
            <person name="Perrotta G."/>
            <person name="Poncet V."/>
            <person name="Pot D."/>
            <person name="Priyono X."/>
            <person name="Rigoreau M."/>
            <person name="Rouard M."/>
            <person name="Rozas J."/>
            <person name="Tranchant-Dubreuil C."/>
            <person name="VanBuren R."/>
            <person name="Zhang Q."/>
            <person name="Andrade A.C."/>
            <person name="Argout X."/>
            <person name="Bertrand B."/>
            <person name="de Kochko A."/>
            <person name="Graziosi G."/>
            <person name="Henry R.J."/>
            <person name="Jayarama X."/>
            <person name="Ming R."/>
            <person name="Nagai C."/>
            <person name="Rounsley S."/>
            <person name="Sankoff D."/>
            <person name="Giuliano G."/>
            <person name="Albert V.A."/>
            <person name="Wincker P."/>
            <person name="Lashermes P."/>
        </authorList>
    </citation>
    <scope>NUCLEOTIDE SEQUENCE [LARGE SCALE GENOMIC DNA]</scope>
    <source>
        <strain evidence="11">cv. DH200-94</strain>
    </source>
</reference>
<dbReference type="InterPro" id="IPR044808">
    <property type="entry name" value="ERF_plant"/>
</dbReference>
<proteinExistence type="predicted"/>
<evidence type="ECO:0000256" key="7">
    <source>
        <dbReference type="SAM" id="MobiDB-lite"/>
    </source>
</evidence>
<dbReference type="CDD" id="cd00018">
    <property type="entry name" value="AP2"/>
    <property type="match status" value="1"/>
</dbReference>
<evidence type="ECO:0000256" key="6">
    <source>
        <dbReference type="ARBA" id="ARBA00023242"/>
    </source>
</evidence>
<sequence>MDYSSFPQHSFAEFSPESSASSSMYCYNSQHCQSSLPFNENDSQEMLLARVISEAAGSGNSMDAPSSSRIKEEEECTQQNDYDEPMNQVNYRGVRRRPWGKYAAEIRDSTRNGVRVWIGTFDSAEEAALVYDQAAFALRGHAAVLNFPVEVVYESLKQMQYGFEEGCSPVLVMKKRHSMNRRNALSKKRSQVLMGLDDDNNNNVLVLEDLGTDYLEELLGASESTSSSCPWRHQ</sequence>
<feature type="region of interest" description="Disordered" evidence="7">
    <location>
        <begin position="57"/>
        <end position="79"/>
    </location>
</feature>
<protein>
    <submittedName>
        <fullName evidence="9">Uncharacterized protein CCERF1</fullName>
    </submittedName>
</protein>
<dbReference type="Gene3D" id="3.30.730.10">
    <property type="entry name" value="AP2/ERF domain"/>
    <property type="match status" value="1"/>
</dbReference>
<feature type="compositionally biased region" description="Polar residues" evidence="7">
    <location>
        <begin position="58"/>
        <end position="68"/>
    </location>
</feature>
<dbReference type="OrthoDB" id="670255at2759"/>
<dbReference type="InterPro" id="IPR016177">
    <property type="entry name" value="DNA-bd_dom_sf"/>
</dbReference>
<evidence type="ECO:0000313" key="11">
    <source>
        <dbReference type="Proteomes" id="UP000295252"/>
    </source>
</evidence>
<dbReference type="InterPro" id="IPR036955">
    <property type="entry name" value="AP2/ERF_dom_sf"/>
</dbReference>
<evidence type="ECO:0000256" key="3">
    <source>
        <dbReference type="ARBA" id="ARBA00023015"/>
    </source>
</evidence>
<dbReference type="PANTHER" id="PTHR31190">
    <property type="entry name" value="DNA-BINDING DOMAIN"/>
    <property type="match status" value="1"/>
</dbReference>
<evidence type="ECO:0000256" key="4">
    <source>
        <dbReference type="ARBA" id="ARBA00023125"/>
    </source>
</evidence>
<dbReference type="GO" id="GO:0003677">
    <property type="term" value="F:DNA binding"/>
    <property type="evidence" value="ECO:0007669"/>
    <property type="project" value="UniProtKB-KW"/>
</dbReference>
<keyword evidence="5" id="KW-0804">Transcription</keyword>
<reference evidence="9" key="1">
    <citation type="journal article" date="2009" name="BMC Plant Biol.">
        <title>Microcollinearity in an ethylene receptor coding gene region of the Coffea canephora genome is extensively conserved with Vitis vinifera and other distant dicotyledonous sequenced genomes.</title>
        <authorList>
            <person name="Guyot R."/>
            <person name="de la Mare M."/>
            <person name="Viader V."/>
            <person name="Hamon P."/>
            <person name="Coriton O."/>
            <person name="Bustamante-Porras J."/>
            <person name="Poncet V."/>
            <person name="Campa C."/>
            <person name="Hamon S."/>
            <person name="de Kochko A."/>
        </authorList>
    </citation>
    <scope>NUCLEOTIDE SEQUENCE</scope>
</reference>
<evidence type="ECO:0000256" key="2">
    <source>
        <dbReference type="ARBA" id="ARBA00022821"/>
    </source>
</evidence>
<evidence type="ECO:0000256" key="5">
    <source>
        <dbReference type="ARBA" id="ARBA00023163"/>
    </source>
</evidence>
<accession>C0ILP4</accession>
<dbReference type="SUPFAM" id="SSF54171">
    <property type="entry name" value="DNA-binding domain"/>
    <property type="match status" value="1"/>
</dbReference>
<keyword evidence="3" id="KW-0805">Transcription regulation</keyword>
<dbReference type="EMBL" id="EU164537">
    <property type="protein sequence ID" value="ABZ89186.1"/>
    <property type="molecule type" value="Genomic_DNA"/>
</dbReference>
<keyword evidence="6" id="KW-0539">Nucleus</keyword>
<feature type="domain" description="AP2/ERF" evidence="8">
    <location>
        <begin position="90"/>
        <end position="148"/>
    </location>
</feature>
<dbReference type="AlphaFoldDB" id="C0ILP4"/>
<reference evidence="10" key="4">
    <citation type="submission" date="2014-06" db="EMBL/GenBank/DDBJ databases">
        <title>Structure and adaptive landscape of the coffee genome.</title>
        <authorList>
            <person name="Denoeud F."/>
            <person name="Wincker P."/>
            <person name="Lashermes P."/>
        </authorList>
    </citation>
    <scope>NUCLEOTIDE SEQUENCE [LARGE SCALE GENOMIC DNA]</scope>
    <source>
        <strain evidence="10">DH200</strain>
    </source>
</reference>
<comment type="subcellular location">
    <subcellularLocation>
        <location evidence="1">Nucleus</location>
    </subcellularLocation>
</comment>
<dbReference type="Pfam" id="PF00847">
    <property type="entry name" value="AP2"/>
    <property type="match status" value="1"/>
</dbReference>
<dbReference type="GO" id="GO:0005634">
    <property type="term" value="C:nucleus"/>
    <property type="evidence" value="ECO:0007669"/>
    <property type="project" value="UniProtKB-SubCell"/>
</dbReference>